<name>A0A132PTH0_9MYCO</name>
<accession>A0A132PTH0</accession>
<gene>
    <name evidence="1" type="ORF">AFM11_05275</name>
</gene>
<evidence type="ECO:0000313" key="2">
    <source>
        <dbReference type="Proteomes" id="UP000070612"/>
    </source>
</evidence>
<sequence length="139" mass="14653">MRHGSDPSDIDWVNQQLGQHFVGRSLAQMRVGSGIHLELGDSYEISIESPVSVDRTDEQWEGEPLNVDAAGAVTPLLHAELTSATVGADGSLRLEFGDAVIEVPADASHESWRLQGPEDLLIVCAPGGSVAKLPAGEGS</sequence>
<dbReference type="RefSeq" id="WP_131807515.1">
    <property type="nucleotide sequence ID" value="NZ_LGTW01000002.1"/>
</dbReference>
<reference evidence="1 2" key="1">
    <citation type="submission" date="2015-07" db="EMBL/GenBank/DDBJ databases">
        <title>A draft genome sequence of Mycobacterium wolinskyi.</title>
        <authorList>
            <person name="de Man T.J."/>
            <person name="Perry K.A."/>
            <person name="Coulliette A.D."/>
            <person name="Jensen B."/>
            <person name="Toney N.C."/>
            <person name="Limbago B.M."/>
            <person name="Noble-Wang J."/>
        </authorList>
    </citation>
    <scope>NUCLEOTIDE SEQUENCE [LARGE SCALE GENOMIC DNA]</scope>
    <source>
        <strain evidence="1 2">CDC_01</strain>
    </source>
</reference>
<dbReference type="AlphaFoldDB" id="A0A132PTH0"/>
<dbReference type="PATRIC" id="fig|59750.3.peg.2940"/>
<dbReference type="EMBL" id="LGTW01000002">
    <property type="protein sequence ID" value="KWX25638.1"/>
    <property type="molecule type" value="Genomic_DNA"/>
</dbReference>
<comment type="caution">
    <text evidence="1">The sequence shown here is derived from an EMBL/GenBank/DDBJ whole genome shotgun (WGS) entry which is preliminary data.</text>
</comment>
<dbReference type="Proteomes" id="UP000070612">
    <property type="component" value="Unassembled WGS sequence"/>
</dbReference>
<keyword evidence="2" id="KW-1185">Reference proteome</keyword>
<evidence type="ECO:0000313" key="1">
    <source>
        <dbReference type="EMBL" id="KWX25638.1"/>
    </source>
</evidence>
<protein>
    <submittedName>
        <fullName evidence="1">Uncharacterized protein</fullName>
    </submittedName>
</protein>
<dbReference type="Pfam" id="PF19686">
    <property type="entry name" value="DUF6188"/>
    <property type="match status" value="1"/>
</dbReference>
<organism evidence="1 2">
    <name type="scientific">Mycolicibacterium wolinskyi</name>
    <dbReference type="NCBI Taxonomy" id="59750"/>
    <lineage>
        <taxon>Bacteria</taxon>
        <taxon>Bacillati</taxon>
        <taxon>Actinomycetota</taxon>
        <taxon>Actinomycetes</taxon>
        <taxon>Mycobacteriales</taxon>
        <taxon>Mycobacteriaceae</taxon>
        <taxon>Mycolicibacterium</taxon>
    </lineage>
</organism>
<dbReference type="InterPro" id="IPR046179">
    <property type="entry name" value="DUF6188"/>
</dbReference>
<proteinExistence type="predicted"/>
<dbReference type="STRING" id="59750.AWC31_20065"/>